<dbReference type="SUPFAM" id="SSF55031">
    <property type="entry name" value="Bacterial exopeptidase dimerisation domain"/>
    <property type="match status" value="1"/>
</dbReference>
<evidence type="ECO:0000259" key="2">
    <source>
        <dbReference type="Pfam" id="PF07687"/>
    </source>
</evidence>
<keyword evidence="1" id="KW-0479">Metal-binding</keyword>
<dbReference type="KEGG" id="bhk:B4U37_08295"/>
<dbReference type="EMBL" id="CP020880">
    <property type="protein sequence ID" value="ART76031.1"/>
    <property type="molecule type" value="Genomic_DNA"/>
</dbReference>
<name>A0A1Y0CL65_9BACI</name>
<dbReference type="Proteomes" id="UP000195573">
    <property type="component" value="Chromosome"/>
</dbReference>
<feature type="binding site" evidence="1">
    <location>
        <position position="153"/>
    </location>
    <ligand>
        <name>Mn(2+)</name>
        <dbReference type="ChEBI" id="CHEBI:29035"/>
        <label>2</label>
    </ligand>
</feature>
<keyword evidence="5" id="KW-1185">Reference proteome</keyword>
<gene>
    <name evidence="3" type="ORF">B4U37_08295</name>
    <name evidence="4" type="ORF">FZC74_03210</name>
</gene>
<reference evidence="3 5" key="1">
    <citation type="submission" date="2017-04" db="EMBL/GenBank/DDBJ databases">
        <title>Complete Genome Sequence of the Bacillus horikoshii 20a strain from Cuatro Cienegas, Coahuila, Mexico.</title>
        <authorList>
            <person name="Zarza E."/>
            <person name="Alcaraz L.D."/>
            <person name="Aguilar-Salinas B."/>
            <person name="Islas A."/>
            <person name="Olmedo-Alvarez G."/>
        </authorList>
    </citation>
    <scope>NUCLEOTIDE SEQUENCE [LARGE SCALE GENOMIC DNA]</scope>
    <source>
        <strain evidence="3 5">20a</strain>
    </source>
</reference>
<evidence type="ECO:0000313" key="5">
    <source>
        <dbReference type="Proteomes" id="UP000195573"/>
    </source>
</evidence>
<dbReference type="GO" id="GO:0005737">
    <property type="term" value="C:cytoplasm"/>
    <property type="evidence" value="ECO:0007669"/>
    <property type="project" value="TreeGrafter"/>
</dbReference>
<proteinExistence type="predicted"/>
<dbReference type="InterPro" id="IPR036264">
    <property type="entry name" value="Bact_exopeptidase_dim_dom"/>
</dbReference>
<dbReference type="GeneID" id="96738423"/>
<dbReference type="Proteomes" id="UP000323393">
    <property type="component" value="Unassembled WGS sequence"/>
</dbReference>
<feature type="binding site" evidence="1">
    <location>
        <position position="408"/>
    </location>
    <ligand>
        <name>Mn(2+)</name>
        <dbReference type="ChEBI" id="CHEBI:29035"/>
        <label>2</label>
    </ligand>
</feature>
<dbReference type="PIRSF" id="PIRSF005962">
    <property type="entry name" value="Pept_M20D_amidohydro"/>
    <property type="match status" value="1"/>
</dbReference>
<sequence>MAIDVSDFVSSISDSLISWRRHLHKFPELGWTEYETTYLIAKELDKLGYPLSLGKDALVSEERMGVPNHDVLRNAENKALQNGVPAEWMSKMKGGHTGVVARLDTGRPGKHIALRFDIDALPILENKWSSKDHFPTIHGFSSQWPNVMHACGHDGHAAIGLGLATFLSTYQEKLSGTFTLLFQPAEEGSRGAKSMVSKGWLDDVDVFLSGHIGIAPMQIGEVVASAHGFLATSKLDVLFNGKSAHAGVEPQEGRNALLAAASASIHLHAIPRHSGGETRINVGTLQAGSGRNVIPDHAAMSLETRGETSILNQYMEDEATKIIQHSAAIYGVDCDIQLVGKGIEASSEQGWKEFLDDATKSSKRVKKVTETLPLKASEDAAYMLNHVRDRGGKATYFIFGTPLAAGHHHPLFDYDEKVLDVALDVYISSILSLS</sequence>
<dbReference type="AlphaFoldDB" id="A0A1Y0CL65"/>
<dbReference type="NCBIfam" id="TIGR01891">
    <property type="entry name" value="amidohydrolases"/>
    <property type="match status" value="1"/>
</dbReference>
<dbReference type="EMBL" id="VTEU01000001">
    <property type="protein sequence ID" value="TYS61298.1"/>
    <property type="molecule type" value="Genomic_DNA"/>
</dbReference>
<evidence type="ECO:0000313" key="3">
    <source>
        <dbReference type="EMBL" id="ART76031.1"/>
    </source>
</evidence>
<dbReference type="PANTHER" id="PTHR30575">
    <property type="entry name" value="PEPTIDASE M20"/>
    <property type="match status" value="1"/>
</dbReference>
<dbReference type="Gene3D" id="3.40.630.10">
    <property type="entry name" value="Zn peptidases"/>
    <property type="match status" value="1"/>
</dbReference>
<feature type="domain" description="Peptidase M20 dimerisation" evidence="2">
    <location>
        <begin position="239"/>
        <end position="310"/>
    </location>
</feature>
<keyword evidence="1" id="KW-0464">Manganese</keyword>
<dbReference type="GO" id="GO:0046657">
    <property type="term" value="P:folic acid catabolic process"/>
    <property type="evidence" value="ECO:0007669"/>
    <property type="project" value="TreeGrafter"/>
</dbReference>
<protein>
    <submittedName>
        <fullName evidence="4">Amidohydrolase</fullName>
    </submittedName>
    <submittedName>
        <fullName evidence="3">Peptidase M20</fullName>
    </submittedName>
</protein>
<dbReference type="InterPro" id="IPR011650">
    <property type="entry name" value="Peptidase_M20_dimer"/>
</dbReference>
<evidence type="ECO:0000313" key="6">
    <source>
        <dbReference type="Proteomes" id="UP000323393"/>
    </source>
</evidence>
<dbReference type="InterPro" id="IPR052030">
    <property type="entry name" value="Peptidase_M20/M20A_hydrolases"/>
</dbReference>
<reference evidence="4 6" key="2">
    <citation type="submission" date="2019-08" db="EMBL/GenBank/DDBJ databases">
        <title>Bacillus genomes from the desert of Cuatro Cienegas, Coahuila.</title>
        <authorList>
            <person name="Olmedo-Alvarez G."/>
        </authorList>
    </citation>
    <scope>NUCLEOTIDE SEQUENCE [LARGE SCALE GENOMIC DNA]</scope>
    <source>
        <strain evidence="4 6">CH88_3T</strain>
    </source>
</reference>
<dbReference type="Pfam" id="PF01546">
    <property type="entry name" value="Peptidase_M20"/>
    <property type="match status" value="1"/>
</dbReference>
<feature type="binding site" evidence="1">
    <location>
        <position position="151"/>
    </location>
    <ligand>
        <name>Mn(2+)</name>
        <dbReference type="ChEBI" id="CHEBI:29035"/>
        <label>2</label>
    </ligand>
</feature>
<comment type="cofactor">
    <cofactor evidence="1">
        <name>Mn(2+)</name>
        <dbReference type="ChEBI" id="CHEBI:29035"/>
    </cofactor>
    <text evidence="1">The Mn(2+) ion enhances activity.</text>
</comment>
<dbReference type="GO" id="GO:0071713">
    <property type="term" value="F:para-aminobenzoyl-glutamate hydrolase activity"/>
    <property type="evidence" value="ECO:0007669"/>
    <property type="project" value="TreeGrafter"/>
</dbReference>
<dbReference type="GO" id="GO:0016805">
    <property type="term" value="F:dipeptidase activity"/>
    <property type="evidence" value="ECO:0007669"/>
    <property type="project" value="TreeGrafter"/>
</dbReference>
<dbReference type="PANTHER" id="PTHR30575:SF3">
    <property type="entry name" value="PEPTIDASE M20 DIMERISATION DOMAIN-CONTAINING PROTEIN"/>
    <property type="match status" value="1"/>
</dbReference>
<dbReference type="RefSeq" id="WP_088017843.1">
    <property type="nucleotide sequence ID" value="NZ_CP020880.1"/>
</dbReference>
<feature type="binding site" evidence="1">
    <location>
        <position position="187"/>
    </location>
    <ligand>
        <name>Mn(2+)</name>
        <dbReference type="ChEBI" id="CHEBI:29035"/>
        <label>2</label>
    </ligand>
</feature>
<dbReference type="InterPro" id="IPR002933">
    <property type="entry name" value="Peptidase_M20"/>
</dbReference>
<organism evidence="4 6">
    <name type="scientific">Sutcliffiella horikoshii</name>
    <dbReference type="NCBI Taxonomy" id="79883"/>
    <lineage>
        <taxon>Bacteria</taxon>
        <taxon>Bacillati</taxon>
        <taxon>Bacillota</taxon>
        <taxon>Bacilli</taxon>
        <taxon>Bacillales</taxon>
        <taxon>Bacillaceae</taxon>
        <taxon>Sutcliffiella</taxon>
    </lineage>
</organism>
<dbReference type="InterPro" id="IPR017439">
    <property type="entry name" value="Amidohydrolase"/>
</dbReference>
<dbReference type="Pfam" id="PF07687">
    <property type="entry name" value="M20_dimer"/>
    <property type="match status" value="1"/>
</dbReference>
<dbReference type="SUPFAM" id="SSF53187">
    <property type="entry name" value="Zn-dependent exopeptidases"/>
    <property type="match status" value="1"/>
</dbReference>
<evidence type="ECO:0000256" key="1">
    <source>
        <dbReference type="PIRSR" id="PIRSR005962-1"/>
    </source>
</evidence>
<accession>A0A1Y0CL65</accession>
<evidence type="ECO:0000313" key="4">
    <source>
        <dbReference type="EMBL" id="TYS61298.1"/>
    </source>
</evidence>
<feature type="binding site" evidence="1">
    <location>
        <position position="211"/>
    </location>
    <ligand>
        <name>Mn(2+)</name>
        <dbReference type="ChEBI" id="CHEBI:29035"/>
        <label>2</label>
    </ligand>
</feature>
<dbReference type="GO" id="GO:0046872">
    <property type="term" value="F:metal ion binding"/>
    <property type="evidence" value="ECO:0007669"/>
    <property type="project" value="UniProtKB-KW"/>
</dbReference>